<evidence type="ECO:0000313" key="3">
    <source>
        <dbReference type="Proteomes" id="UP000018031"/>
    </source>
</evidence>
<dbReference type="AlphaFoldDB" id="T1CIH9"/>
<keyword evidence="1" id="KW-1133">Transmembrane helix</keyword>
<dbReference type="Pfam" id="PF13787">
    <property type="entry name" value="HXXEE"/>
    <property type="match status" value="1"/>
</dbReference>
<accession>T1CIH9</accession>
<organism evidence="2 3">
    <name type="scientific">Porphyromonas crevioricanis JCM 15906</name>
    <dbReference type="NCBI Taxonomy" id="1305617"/>
    <lineage>
        <taxon>Bacteria</taxon>
        <taxon>Pseudomonadati</taxon>
        <taxon>Bacteroidota</taxon>
        <taxon>Bacteroidia</taxon>
        <taxon>Bacteroidales</taxon>
        <taxon>Porphyromonadaceae</taxon>
        <taxon>Porphyromonas</taxon>
    </lineage>
</organism>
<sequence>MVVTKLELTMILLPVVFMVHEYEEIIMFKHWLNRNRDELKRRFPKFDRFLARRGFFDYSTATFAVGTAHEFLLISLISFCAVWQGAYQLWFAAFAGHSVHLLAHIAQWVIYRKYVPVIITTILTLPYCIYGFAEFSKASILSPLQMFLWSVVGIILTMLSLLSAFFFMGMFQRWQDKH</sequence>
<dbReference type="Proteomes" id="UP000018031">
    <property type="component" value="Unassembled WGS sequence"/>
</dbReference>
<keyword evidence="1" id="KW-0812">Transmembrane</keyword>
<name>T1CIH9_9PORP</name>
<reference evidence="3" key="1">
    <citation type="journal article" date="2013" name="Genome">
        <title>Draft Genome Sequences of Porphyromonas crevioricanis JCM 15906T and Porphyromonas cansulci JCM 13913T Isolated from a Canine Oral Cavity.</title>
        <authorList>
            <person name="Sakamoto M."/>
            <person name="Tanaka N."/>
            <person name="Shiwa Y."/>
            <person name="Yoshikawa H."/>
            <person name="Ohkuma M."/>
        </authorList>
    </citation>
    <scope>NUCLEOTIDE SEQUENCE [LARGE SCALE GENOMIC DNA]</scope>
    <source>
        <strain evidence="3">JCM 15906</strain>
    </source>
</reference>
<protein>
    <recommendedName>
        <fullName evidence="4">HXXEE domain-containing protein</fullName>
    </recommendedName>
</protein>
<gene>
    <name evidence="2" type="ORF">PORCRE_1641</name>
</gene>
<dbReference type="InterPro" id="IPR025671">
    <property type="entry name" value="HXXEE"/>
</dbReference>
<feature type="transmembrane region" description="Helical" evidence="1">
    <location>
        <begin position="90"/>
        <end position="110"/>
    </location>
</feature>
<evidence type="ECO:0000256" key="1">
    <source>
        <dbReference type="SAM" id="Phobius"/>
    </source>
</evidence>
<reference evidence="2 3" key="2">
    <citation type="journal article" date="2013" name="Genome Announc.">
        <title>Draft Genome Sequences of Porphyromonas crevioricanis JCM 15906T and Porphyromonas cansulci JCM 13913T Isolated from a Canine Oral Cavity.</title>
        <authorList>
            <person name="Sakamoto M."/>
            <person name="Tanaka N."/>
            <person name="Shiwa Y."/>
            <person name="Yoshikawa H."/>
            <person name="Ohkuma M."/>
        </authorList>
    </citation>
    <scope>NUCLEOTIDE SEQUENCE [LARGE SCALE GENOMIC DNA]</scope>
    <source>
        <strain evidence="2 3">JCM 15906</strain>
    </source>
</reference>
<evidence type="ECO:0000313" key="2">
    <source>
        <dbReference type="EMBL" id="GAD05931.1"/>
    </source>
</evidence>
<comment type="caution">
    <text evidence="2">The sequence shown here is derived from an EMBL/GenBank/DDBJ whole genome shotgun (WGS) entry which is preliminary data.</text>
</comment>
<feature type="transmembrane region" description="Helical" evidence="1">
    <location>
        <begin position="147"/>
        <end position="171"/>
    </location>
</feature>
<feature type="transmembrane region" description="Helical" evidence="1">
    <location>
        <begin position="55"/>
        <end position="84"/>
    </location>
</feature>
<proteinExistence type="predicted"/>
<feature type="transmembrane region" description="Helical" evidence="1">
    <location>
        <begin position="117"/>
        <end position="135"/>
    </location>
</feature>
<dbReference type="EMBL" id="BAOU01000046">
    <property type="protein sequence ID" value="GAD05931.1"/>
    <property type="molecule type" value="Genomic_DNA"/>
</dbReference>
<evidence type="ECO:0008006" key="4">
    <source>
        <dbReference type="Google" id="ProtNLM"/>
    </source>
</evidence>
<keyword evidence="1" id="KW-0472">Membrane</keyword>